<name>A0AAW0ZWH5_9HYME</name>
<protein>
    <recommendedName>
        <fullName evidence="1">Mutator-like transposase domain-containing protein</fullName>
    </recommendedName>
</protein>
<gene>
    <name evidence="2" type="ORF">QLX08_005907</name>
</gene>
<accession>A0AAW0ZWH5</accession>
<evidence type="ECO:0000313" key="3">
    <source>
        <dbReference type="Proteomes" id="UP001432146"/>
    </source>
</evidence>
<keyword evidence="3" id="KW-1185">Reference proteome</keyword>
<sequence>MEVDAITKMFQNSEEKYGVKYTTFIGDGDSKTFRDILDAKLYRDTVIVEKKECIEHVEKRMGTKGQSRALAEKGKENCQTK</sequence>
<dbReference type="EMBL" id="JAWNGG020000103">
    <property type="protein sequence ID" value="KAK9301909.1"/>
    <property type="molecule type" value="Genomic_DNA"/>
</dbReference>
<evidence type="ECO:0000313" key="2">
    <source>
        <dbReference type="EMBL" id="KAK9301909.1"/>
    </source>
</evidence>
<dbReference type="Pfam" id="PF20700">
    <property type="entry name" value="Mutator"/>
    <property type="match status" value="1"/>
</dbReference>
<dbReference type="Proteomes" id="UP001432146">
    <property type="component" value="Unassembled WGS sequence"/>
</dbReference>
<organism evidence="2 3">
    <name type="scientific">Tetragonisca angustula</name>
    <dbReference type="NCBI Taxonomy" id="166442"/>
    <lineage>
        <taxon>Eukaryota</taxon>
        <taxon>Metazoa</taxon>
        <taxon>Ecdysozoa</taxon>
        <taxon>Arthropoda</taxon>
        <taxon>Hexapoda</taxon>
        <taxon>Insecta</taxon>
        <taxon>Pterygota</taxon>
        <taxon>Neoptera</taxon>
        <taxon>Endopterygota</taxon>
        <taxon>Hymenoptera</taxon>
        <taxon>Apocrita</taxon>
        <taxon>Aculeata</taxon>
        <taxon>Apoidea</taxon>
        <taxon>Anthophila</taxon>
        <taxon>Apidae</taxon>
        <taxon>Tetragonisca</taxon>
    </lineage>
</organism>
<feature type="domain" description="Mutator-like transposase" evidence="1">
    <location>
        <begin position="1"/>
        <end position="67"/>
    </location>
</feature>
<evidence type="ECO:0000259" key="1">
    <source>
        <dbReference type="Pfam" id="PF20700"/>
    </source>
</evidence>
<dbReference type="InterPro" id="IPR049012">
    <property type="entry name" value="Mutator_transp_dom"/>
</dbReference>
<comment type="caution">
    <text evidence="2">The sequence shown here is derived from an EMBL/GenBank/DDBJ whole genome shotgun (WGS) entry which is preliminary data.</text>
</comment>
<proteinExistence type="predicted"/>
<dbReference type="AlphaFoldDB" id="A0AAW0ZWH5"/>
<reference evidence="2 3" key="1">
    <citation type="submission" date="2024-05" db="EMBL/GenBank/DDBJ databases">
        <title>The nuclear and mitochondrial genome assemblies of Tetragonisca angustula (Apidae: Meliponini), a tiny yet remarkable pollinator in the Neotropics.</title>
        <authorList>
            <person name="Ferrari R."/>
            <person name="Ricardo P.C."/>
            <person name="Dias F.C."/>
            <person name="Araujo N.S."/>
            <person name="Soares D.O."/>
            <person name="Zhou Q.-S."/>
            <person name="Zhu C.-D."/>
            <person name="Coutinho L."/>
            <person name="Airas M.C."/>
            <person name="Batista T.M."/>
        </authorList>
    </citation>
    <scope>NUCLEOTIDE SEQUENCE [LARGE SCALE GENOMIC DNA]</scope>
    <source>
        <strain evidence="2">ASF017062</strain>
        <tissue evidence="2">Abdomen</tissue>
    </source>
</reference>